<proteinExistence type="predicted"/>
<dbReference type="EMBL" id="CM042887">
    <property type="protein sequence ID" value="KAI4331069.1"/>
    <property type="molecule type" value="Genomic_DNA"/>
</dbReference>
<evidence type="ECO:0000313" key="1">
    <source>
        <dbReference type="EMBL" id="KAI4331069.1"/>
    </source>
</evidence>
<sequence length="179" mass="20827">MLIKIGNLITIIDDVYDIFGTMEELEILTDFIDRWEISGIDKLPPVIRSTYMALYNSTNEIAYRIMRDRGINVLPCLQMMYEMARGDNFKAVQCYQNQHGISMEEAREAIWSMVEEAWKNINQLEFEEYPSFTSKDYLNACMGFARGSHFFYQYGDGQGLSDKETKEYLMSLVVEPVSI</sequence>
<reference evidence="2" key="1">
    <citation type="journal article" date="2023" name="Front. Plant Sci.">
        <title>Chromosomal-level genome assembly of Melastoma candidum provides insights into trichome evolution.</title>
        <authorList>
            <person name="Zhong Y."/>
            <person name="Wu W."/>
            <person name="Sun C."/>
            <person name="Zou P."/>
            <person name="Liu Y."/>
            <person name="Dai S."/>
            <person name="Zhou R."/>
        </authorList>
    </citation>
    <scope>NUCLEOTIDE SEQUENCE [LARGE SCALE GENOMIC DNA]</scope>
</reference>
<name>A0ACB9N5X9_9MYRT</name>
<evidence type="ECO:0000313" key="2">
    <source>
        <dbReference type="Proteomes" id="UP001057402"/>
    </source>
</evidence>
<accession>A0ACB9N5X9</accession>
<keyword evidence="2" id="KW-1185">Reference proteome</keyword>
<organism evidence="1 2">
    <name type="scientific">Melastoma candidum</name>
    <dbReference type="NCBI Taxonomy" id="119954"/>
    <lineage>
        <taxon>Eukaryota</taxon>
        <taxon>Viridiplantae</taxon>
        <taxon>Streptophyta</taxon>
        <taxon>Embryophyta</taxon>
        <taxon>Tracheophyta</taxon>
        <taxon>Spermatophyta</taxon>
        <taxon>Magnoliopsida</taxon>
        <taxon>eudicotyledons</taxon>
        <taxon>Gunneridae</taxon>
        <taxon>Pentapetalae</taxon>
        <taxon>rosids</taxon>
        <taxon>malvids</taxon>
        <taxon>Myrtales</taxon>
        <taxon>Melastomataceae</taxon>
        <taxon>Melastomatoideae</taxon>
        <taxon>Melastomateae</taxon>
        <taxon>Melastoma</taxon>
    </lineage>
</organism>
<gene>
    <name evidence="1" type="ORF">MLD38_029292</name>
</gene>
<dbReference type="Proteomes" id="UP001057402">
    <property type="component" value="Chromosome 8"/>
</dbReference>
<comment type="caution">
    <text evidence="1">The sequence shown here is derived from an EMBL/GenBank/DDBJ whole genome shotgun (WGS) entry which is preliminary data.</text>
</comment>
<protein>
    <submittedName>
        <fullName evidence="1">Uncharacterized protein</fullName>
    </submittedName>
</protein>